<feature type="domain" description="ApeA N-terminal" evidence="1">
    <location>
        <begin position="11"/>
        <end position="97"/>
    </location>
</feature>
<evidence type="ECO:0000313" key="3">
    <source>
        <dbReference type="Proteomes" id="UP000198929"/>
    </source>
</evidence>
<gene>
    <name evidence="2" type="ORF">SAMN05661109_02032</name>
</gene>
<dbReference type="STRING" id="1121357.SAMN05661109_02032"/>
<accession>A0A1H9V2A7</accession>
<dbReference type="AlphaFoldDB" id="A0A1H9V2A7"/>
<dbReference type="RefSeq" id="WP_157728313.1">
    <property type="nucleotide sequence ID" value="NZ_CP047199.1"/>
</dbReference>
<reference evidence="3" key="1">
    <citation type="submission" date="2016-10" db="EMBL/GenBank/DDBJ databases">
        <authorList>
            <person name="Varghese N."/>
            <person name="Submissions S."/>
        </authorList>
    </citation>
    <scope>NUCLEOTIDE SEQUENCE [LARGE SCALE GENOMIC DNA]</scope>
    <source>
        <strain evidence="3">DSM 20524</strain>
    </source>
</reference>
<name>A0A1H9V2A7_9CORY</name>
<dbReference type="EMBL" id="FOGQ01000010">
    <property type="protein sequence ID" value="SES15866.1"/>
    <property type="molecule type" value="Genomic_DNA"/>
</dbReference>
<proteinExistence type="predicted"/>
<dbReference type="Pfam" id="PF18862">
    <property type="entry name" value="ApeA_NTD1"/>
    <property type="match status" value="1"/>
</dbReference>
<dbReference type="InterPro" id="IPR041223">
    <property type="entry name" value="ApeA_NTD"/>
</dbReference>
<organism evidence="2 3">
    <name type="scientific">Corynebacterium cystitidis DSM 20524</name>
    <dbReference type="NCBI Taxonomy" id="1121357"/>
    <lineage>
        <taxon>Bacteria</taxon>
        <taxon>Bacillati</taxon>
        <taxon>Actinomycetota</taxon>
        <taxon>Actinomycetes</taxon>
        <taxon>Mycobacteriales</taxon>
        <taxon>Corynebacteriaceae</taxon>
        <taxon>Corynebacterium</taxon>
    </lineage>
</organism>
<keyword evidence="3" id="KW-1185">Reference proteome</keyword>
<sequence length="108" mass="12068">MQMTLTTEPHEWAGYWYVPGAERDSPGKLTFTPGEGFLLELLSEGFGPMHVYGLAEPKVVTGTELVQTVGPGNDYHPIIFGTVGTTNLTLKYCSRNETFRWKRYLLPG</sequence>
<protein>
    <recommendedName>
        <fullName evidence="1">ApeA N-terminal domain-containing protein</fullName>
    </recommendedName>
</protein>
<evidence type="ECO:0000259" key="1">
    <source>
        <dbReference type="Pfam" id="PF18862"/>
    </source>
</evidence>
<evidence type="ECO:0000313" key="2">
    <source>
        <dbReference type="EMBL" id="SES15866.1"/>
    </source>
</evidence>
<dbReference type="Proteomes" id="UP000198929">
    <property type="component" value="Unassembled WGS sequence"/>
</dbReference>